<keyword evidence="3" id="KW-1185">Reference proteome</keyword>
<dbReference type="PANTHER" id="PTHR43415:SF3">
    <property type="entry name" value="GNAT-FAMILY ACETYLTRANSFERASE"/>
    <property type="match status" value="1"/>
</dbReference>
<dbReference type="Proteomes" id="UP000316008">
    <property type="component" value="Unassembled WGS sequence"/>
</dbReference>
<dbReference type="Gene3D" id="3.40.630.30">
    <property type="match status" value="1"/>
</dbReference>
<dbReference type="PROSITE" id="PS51186">
    <property type="entry name" value="GNAT"/>
    <property type="match status" value="1"/>
</dbReference>
<proteinExistence type="predicted"/>
<protein>
    <submittedName>
        <fullName evidence="2">GNAT family N-acetyltransferase</fullName>
    </submittedName>
</protein>
<dbReference type="Pfam" id="PF13302">
    <property type="entry name" value="Acetyltransf_3"/>
    <property type="match status" value="1"/>
</dbReference>
<gene>
    <name evidence="2" type="ORF">FO442_00600</name>
</gene>
<name>A0A556N6K4_9FLAO</name>
<reference evidence="2 3" key="1">
    <citation type="submission" date="2019-07" db="EMBL/GenBank/DDBJ databases">
        <authorList>
            <person name="Huq M.A."/>
        </authorList>
    </citation>
    <scope>NUCLEOTIDE SEQUENCE [LARGE SCALE GENOMIC DNA]</scope>
    <source>
        <strain evidence="2 3">MAH-3</strain>
    </source>
</reference>
<dbReference type="InterPro" id="IPR016181">
    <property type="entry name" value="Acyl_CoA_acyltransferase"/>
</dbReference>
<comment type="caution">
    <text evidence="2">The sequence shown here is derived from an EMBL/GenBank/DDBJ whole genome shotgun (WGS) entry which is preliminary data.</text>
</comment>
<dbReference type="SUPFAM" id="SSF55729">
    <property type="entry name" value="Acyl-CoA N-acyltransferases (Nat)"/>
    <property type="match status" value="1"/>
</dbReference>
<dbReference type="GO" id="GO:0016747">
    <property type="term" value="F:acyltransferase activity, transferring groups other than amino-acyl groups"/>
    <property type="evidence" value="ECO:0007669"/>
    <property type="project" value="InterPro"/>
</dbReference>
<dbReference type="InterPro" id="IPR000182">
    <property type="entry name" value="GNAT_dom"/>
</dbReference>
<feature type="domain" description="N-acetyltransferase" evidence="1">
    <location>
        <begin position="8"/>
        <end position="173"/>
    </location>
</feature>
<dbReference type="RefSeq" id="WP_144331194.1">
    <property type="nucleotide sequence ID" value="NZ_VLPL01000001.1"/>
</dbReference>
<dbReference type="OrthoDB" id="893030at2"/>
<evidence type="ECO:0000313" key="3">
    <source>
        <dbReference type="Proteomes" id="UP000316008"/>
    </source>
</evidence>
<keyword evidence="2" id="KW-0808">Transferase</keyword>
<dbReference type="AlphaFoldDB" id="A0A556N6K4"/>
<dbReference type="PANTHER" id="PTHR43415">
    <property type="entry name" value="SPERMIDINE N(1)-ACETYLTRANSFERASE"/>
    <property type="match status" value="1"/>
</dbReference>
<evidence type="ECO:0000259" key="1">
    <source>
        <dbReference type="PROSITE" id="PS51186"/>
    </source>
</evidence>
<dbReference type="EMBL" id="VLPL01000001">
    <property type="protein sequence ID" value="TSJ47659.1"/>
    <property type="molecule type" value="Genomic_DNA"/>
</dbReference>
<sequence length="179" mass="20547">MSLTGKSIFLRAVEKEDATKLMLWENNPKHWKITGTEVPFSFSAILEYIDQAQHIRTHGQLRMMICMNGTREPIGAIDLYQVDFKHLRAAVGILIADEDNKNHGYAFEALTILEKYAAQILALHNLHCSIHSDNLASVGLFEKAGFVRVGVRKDWYLEKGVWLDEILYQKCLERKETKN</sequence>
<organism evidence="2 3">
    <name type="scientific">Fluviicola chungangensis</name>
    <dbReference type="NCBI Taxonomy" id="2597671"/>
    <lineage>
        <taxon>Bacteria</taxon>
        <taxon>Pseudomonadati</taxon>
        <taxon>Bacteroidota</taxon>
        <taxon>Flavobacteriia</taxon>
        <taxon>Flavobacteriales</taxon>
        <taxon>Crocinitomicaceae</taxon>
        <taxon>Fluviicola</taxon>
    </lineage>
</organism>
<evidence type="ECO:0000313" key="2">
    <source>
        <dbReference type="EMBL" id="TSJ47659.1"/>
    </source>
</evidence>
<accession>A0A556N6K4</accession>